<dbReference type="SUPFAM" id="SSF53659">
    <property type="entry name" value="Isocitrate/Isopropylmalate dehydrogenase-like"/>
    <property type="match status" value="1"/>
</dbReference>
<accession>A0A7U7GAV6</accession>
<feature type="modified residue" description="N6-succinyllysine" evidence="18">
    <location>
        <position position="100"/>
    </location>
</feature>
<evidence type="ECO:0000256" key="5">
    <source>
        <dbReference type="ARBA" id="ARBA00022435"/>
    </source>
</evidence>
<dbReference type="InterPro" id="IPR019818">
    <property type="entry name" value="IsoCit/isopropylmalate_DH_CS"/>
</dbReference>
<feature type="binding site" evidence="14">
    <location>
        <position position="119"/>
    </location>
    <ligand>
        <name>D-threo-isocitrate</name>
        <dbReference type="ChEBI" id="CHEBI:15562"/>
    </ligand>
</feature>
<evidence type="ECO:0000256" key="12">
    <source>
        <dbReference type="ARBA" id="ARBA00023554"/>
    </source>
</evidence>
<comment type="subunit">
    <text evidence="3">Homodimer.</text>
</comment>
<feature type="binding site" evidence="14">
    <location>
        <position position="129"/>
    </location>
    <ligand>
        <name>D-threo-isocitrate</name>
        <dbReference type="ChEBI" id="CHEBI:15562"/>
    </ligand>
</feature>
<feature type="binding site" evidence="15">
    <location>
        <position position="389"/>
    </location>
    <ligand>
        <name>NADP(+)</name>
        <dbReference type="ChEBI" id="CHEBI:58349"/>
    </ligand>
</feature>
<organism evidence="21 22">
    <name type="scientific">Candidatus Contendobacter odensis Run_B_J11</name>
    <dbReference type="NCBI Taxonomy" id="1400861"/>
    <lineage>
        <taxon>Bacteria</taxon>
        <taxon>Pseudomonadati</taxon>
        <taxon>Pseudomonadota</taxon>
        <taxon>Gammaproteobacteria</taxon>
        <taxon>Candidatus Competibacteraceae</taxon>
        <taxon>Candidatus Contendibacter</taxon>
    </lineage>
</organism>
<protein>
    <recommendedName>
        <fullName evidence="4 13">Isocitrate dehydrogenase (NADP(+))</fullName>
        <ecNumber evidence="4 13">1.1.1.42</ecNumber>
    </recommendedName>
</protein>
<feature type="domain" description="CBS" evidence="20">
    <location>
        <begin position="530"/>
        <end position="588"/>
    </location>
</feature>
<reference evidence="21 22" key="1">
    <citation type="journal article" date="2014" name="ISME J.">
        <title>Candidatus Competibacter-lineage genomes retrieved from metagenomes reveal functional metabolic diversity.</title>
        <authorList>
            <person name="McIlroy S.J."/>
            <person name="Albertsen M."/>
            <person name="Andresen E.K."/>
            <person name="Saunders A.M."/>
            <person name="Kristiansen R."/>
            <person name="Stokholm-Bjerregaard M."/>
            <person name="Nielsen K.L."/>
            <person name="Nielsen P.H."/>
        </authorList>
    </citation>
    <scope>NUCLEOTIDE SEQUENCE [LARGE SCALE GENOMIC DNA]</scope>
    <source>
        <strain evidence="21 22">Run_B_J11</strain>
    </source>
</reference>
<keyword evidence="19" id="KW-0129">CBS domain</keyword>
<dbReference type="GO" id="GO:0004450">
    <property type="term" value="F:isocitrate dehydrogenase (NADP+) activity"/>
    <property type="evidence" value="ECO:0007669"/>
    <property type="project" value="UniProtKB-UniRule"/>
</dbReference>
<dbReference type="NCBIfam" id="NF005425">
    <property type="entry name" value="PRK07006.1"/>
    <property type="match status" value="1"/>
</dbReference>
<evidence type="ECO:0000256" key="17">
    <source>
        <dbReference type="PIRSR" id="PIRSR604439-4"/>
    </source>
</evidence>
<evidence type="ECO:0000256" key="19">
    <source>
        <dbReference type="PROSITE-ProRule" id="PRU00703"/>
    </source>
</evidence>
<evidence type="ECO:0000313" key="21">
    <source>
        <dbReference type="EMBL" id="CDH44731.1"/>
    </source>
</evidence>
<evidence type="ECO:0000256" key="9">
    <source>
        <dbReference type="ARBA" id="ARBA00022857"/>
    </source>
</evidence>
<evidence type="ECO:0000259" key="20">
    <source>
        <dbReference type="PROSITE" id="PS51371"/>
    </source>
</evidence>
<dbReference type="Pfam" id="PF00180">
    <property type="entry name" value="Iso_dh"/>
    <property type="match status" value="1"/>
</dbReference>
<feature type="binding site" evidence="14">
    <location>
        <position position="153"/>
    </location>
    <ligand>
        <name>D-threo-isocitrate</name>
        <dbReference type="ChEBI" id="CHEBI:15562"/>
    </ligand>
</feature>
<dbReference type="SMART" id="SM00116">
    <property type="entry name" value="CBS"/>
    <property type="match status" value="2"/>
</dbReference>
<evidence type="ECO:0000313" key="22">
    <source>
        <dbReference type="Proteomes" id="UP000019184"/>
    </source>
</evidence>
<evidence type="ECO:0000256" key="10">
    <source>
        <dbReference type="ARBA" id="ARBA00023002"/>
    </source>
</evidence>
<dbReference type="Proteomes" id="UP000019184">
    <property type="component" value="Unassembled WGS sequence"/>
</dbReference>
<keyword evidence="8 16" id="KW-0460">Magnesium</keyword>
<evidence type="ECO:0000256" key="6">
    <source>
        <dbReference type="ARBA" id="ARBA00022532"/>
    </source>
</evidence>
<dbReference type="Gene3D" id="3.10.580.10">
    <property type="entry name" value="CBS-domain"/>
    <property type="match status" value="1"/>
</dbReference>
<evidence type="ECO:0000256" key="14">
    <source>
        <dbReference type="PIRSR" id="PIRSR604439-1"/>
    </source>
</evidence>
<dbReference type="SUPFAM" id="SSF54631">
    <property type="entry name" value="CBS-domain pair"/>
    <property type="match status" value="1"/>
</dbReference>
<name>A0A7U7GAV6_9GAMM</name>
<dbReference type="InterPro" id="IPR024084">
    <property type="entry name" value="IsoPropMal-DH-like_dom"/>
</dbReference>
<feature type="binding site" evidence="15">
    <location>
        <begin position="337"/>
        <end position="343"/>
    </location>
    <ligand>
        <name>NADP(+)</name>
        <dbReference type="ChEBI" id="CHEBI:58349"/>
    </ligand>
</feature>
<keyword evidence="10 21" id="KW-0560">Oxidoreductase</keyword>
<comment type="catalytic activity">
    <reaction evidence="12">
        <text>D-threo-isocitrate + NADP(+) = 2-oxoglutarate + CO2 + NADPH</text>
        <dbReference type="Rhea" id="RHEA:19629"/>
        <dbReference type="ChEBI" id="CHEBI:15562"/>
        <dbReference type="ChEBI" id="CHEBI:16526"/>
        <dbReference type="ChEBI" id="CHEBI:16810"/>
        <dbReference type="ChEBI" id="CHEBI:57783"/>
        <dbReference type="ChEBI" id="CHEBI:58349"/>
        <dbReference type="EC" id="1.1.1.42"/>
    </reaction>
</comment>
<dbReference type="PROSITE" id="PS51371">
    <property type="entry name" value="CBS"/>
    <property type="match status" value="1"/>
</dbReference>
<gene>
    <name evidence="21" type="primary">icd</name>
    <name evidence="21" type="ORF">BN874_1850031</name>
</gene>
<dbReference type="NCBIfam" id="TIGR00183">
    <property type="entry name" value="prok_nadp_idh"/>
    <property type="match status" value="1"/>
</dbReference>
<dbReference type="InterPro" id="IPR000644">
    <property type="entry name" value="CBS_dom"/>
</dbReference>
<dbReference type="Gene3D" id="3.40.718.10">
    <property type="entry name" value="Isopropylmalate Dehydrogenase"/>
    <property type="match status" value="1"/>
</dbReference>
<dbReference type="GO" id="GO:0051287">
    <property type="term" value="F:NAD binding"/>
    <property type="evidence" value="ECO:0007669"/>
    <property type="project" value="InterPro"/>
</dbReference>
<evidence type="ECO:0000256" key="7">
    <source>
        <dbReference type="ARBA" id="ARBA00022723"/>
    </source>
</evidence>
<sequence length="588" mass="64773">MAYKHIRIPTVGEKITVQDGKLHVPDQPIVGFVEGDGIGPDITKASLRVWDAAVEEAYAGQRKIHWCEIYLGEKAAEIYEGNYFPDETLEAIKELVVAIKGPLTTPVGGGFRSLNVALRQDLDLYACVRPVRYYPGVPSPVRFPEKVDVVIFRENTEDVYAGIEYKSGSPENIKLAKFLREEMGATFFDAAGLGIKPISPFASKRLVRKAIQYAIDHNRDSVTLVHKGNIMKFTEGAFRNWGYELARDEFPDQTITENELYSIHGGKQPPGKIVIKDRIADIIFQLLQLRPEEFSVLATMNLNGDYLSDAVAAEVGGIGIAPGANMADHVAVFEATHGTAPKYANLDKVNPGSLLLSGVMMLEYMGWKEAAELIETALTQVIADKTVTYDFARQMEGGTEVPTSKFADLIIVKIKEYGPVLREEAARRRRAQEEARKVLEAARVADPLQAMIASGRLPGTVGGIMAPVVSVKNDEMVNVAMHLMIEKGVNAVMVEPDASGQWGIMTDRDVLKKIISVNRSPARVQVSEVTTRPLVTVKREMSLAEASQRMAEANVRRVVVEMDSKPVGMVTDNDLFRAVEVFGWGPDV</sequence>
<feature type="binding site" evidence="16">
    <location>
        <position position="305"/>
    </location>
    <ligand>
        <name>Mg(2+)</name>
        <dbReference type="ChEBI" id="CHEBI:18420"/>
    </ligand>
</feature>
<comment type="caution">
    <text evidence="21">The sequence shown here is derived from an EMBL/GenBank/DDBJ whole genome shotgun (WGS) entry which is preliminary data.</text>
</comment>
<dbReference type="GO" id="GO:0006099">
    <property type="term" value="P:tricarboxylic acid cycle"/>
    <property type="evidence" value="ECO:0007669"/>
    <property type="project" value="UniProtKB-UniRule"/>
</dbReference>
<evidence type="ECO:0000256" key="4">
    <source>
        <dbReference type="ARBA" id="ARBA00013013"/>
    </source>
</evidence>
<feature type="site" description="Critical for catalysis" evidence="17">
    <location>
        <position position="160"/>
    </location>
</feature>
<keyword evidence="7" id="KW-0479">Metal-binding</keyword>
<dbReference type="EC" id="1.1.1.42" evidence="4 13"/>
<dbReference type="InterPro" id="IPR004439">
    <property type="entry name" value="Isocitrate_DH_NADP_dimer_prok"/>
</dbReference>
<comment type="similarity">
    <text evidence="2">Belongs to the isocitrate and isopropylmalate dehydrogenases family.</text>
</comment>
<evidence type="ECO:0000256" key="18">
    <source>
        <dbReference type="PIRSR" id="PIRSR604439-5"/>
    </source>
</evidence>
<proteinExistence type="inferred from homology"/>
<feature type="binding site" evidence="14">
    <location>
        <position position="115"/>
    </location>
    <ligand>
        <name>D-threo-isocitrate</name>
        <dbReference type="ChEBI" id="CHEBI:15562"/>
    </ligand>
</feature>
<keyword evidence="5" id="KW-0329">Glyoxylate bypass</keyword>
<dbReference type="PANTHER" id="PTHR43504:SF1">
    <property type="entry name" value="ISOCITRATE DEHYDROGENASE [NADP]"/>
    <property type="match status" value="1"/>
</dbReference>
<evidence type="ECO:0000256" key="16">
    <source>
        <dbReference type="PIRSR" id="PIRSR604439-3"/>
    </source>
</evidence>
<dbReference type="GO" id="GO:0006097">
    <property type="term" value="P:glyoxylate cycle"/>
    <property type="evidence" value="ECO:0007669"/>
    <property type="project" value="UniProtKB-KW"/>
</dbReference>
<comment type="cofactor">
    <cofactor evidence="1">
        <name>Mn(2+)</name>
        <dbReference type="ChEBI" id="CHEBI:29035"/>
    </cofactor>
</comment>
<keyword evidence="22" id="KW-1185">Reference proteome</keyword>
<dbReference type="GO" id="GO:0000287">
    <property type="term" value="F:magnesium ion binding"/>
    <property type="evidence" value="ECO:0007669"/>
    <property type="project" value="InterPro"/>
</dbReference>
<evidence type="ECO:0000256" key="15">
    <source>
        <dbReference type="PIRSR" id="PIRSR604439-2"/>
    </source>
</evidence>
<feature type="binding site" evidence="15">
    <location>
        <position position="104"/>
    </location>
    <ligand>
        <name>NADP(+)</name>
        <dbReference type="ChEBI" id="CHEBI:58349"/>
    </ligand>
</feature>
<dbReference type="RefSeq" id="WP_034431907.1">
    <property type="nucleotide sequence ID" value="NZ_CBTK010000096.1"/>
</dbReference>
<keyword evidence="6" id="KW-0816">Tricarboxylic acid cycle</keyword>
<keyword evidence="11 16" id="KW-0464">Manganese</keyword>
<evidence type="ECO:0000256" key="11">
    <source>
        <dbReference type="ARBA" id="ARBA00023211"/>
    </source>
</evidence>
<dbReference type="SMART" id="SM01329">
    <property type="entry name" value="Iso_dh"/>
    <property type="match status" value="1"/>
</dbReference>
<keyword evidence="9 15" id="KW-0521">NADP</keyword>
<dbReference type="PROSITE" id="PS00470">
    <property type="entry name" value="IDH_IMDH"/>
    <property type="match status" value="1"/>
</dbReference>
<dbReference type="AlphaFoldDB" id="A0A7U7GAV6"/>
<evidence type="ECO:0000256" key="3">
    <source>
        <dbReference type="ARBA" id="ARBA00011738"/>
    </source>
</evidence>
<evidence type="ECO:0000256" key="8">
    <source>
        <dbReference type="ARBA" id="ARBA00022842"/>
    </source>
</evidence>
<dbReference type="Pfam" id="PF00571">
    <property type="entry name" value="CBS"/>
    <property type="match status" value="2"/>
</dbReference>
<dbReference type="EMBL" id="CBTK010000096">
    <property type="protein sequence ID" value="CDH44731.1"/>
    <property type="molecule type" value="Genomic_DNA"/>
</dbReference>
<comment type="cofactor">
    <cofactor evidence="16">
        <name>Mg(2+)</name>
        <dbReference type="ChEBI" id="CHEBI:18420"/>
    </cofactor>
    <cofactor evidence="16">
        <name>Mn(2+)</name>
        <dbReference type="ChEBI" id="CHEBI:29035"/>
    </cofactor>
    <text evidence="16">Binds 1 Mg(2+) or Mn(2+) ion per subunit.</text>
</comment>
<dbReference type="OrthoDB" id="9806254at2"/>
<dbReference type="InterPro" id="IPR046342">
    <property type="entry name" value="CBS_dom_sf"/>
</dbReference>
<feature type="binding site" evidence="14">
    <location>
        <position position="113"/>
    </location>
    <ligand>
        <name>D-threo-isocitrate</name>
        <dbReference type="ChEBI" id="CHEBI:15562"/>
    </ligand>
</feature>
<feature type="site" description="Critical for catalysis" evidence="17">
    <location>
        <position position="227"/>
    </location>
</feature>
<dbReference type="PANTHER" id="PTHR43504">
    <property type="entry name" value="ISOCITRATE DEHYDROGENASE [NADP]"/>
    <property type="match status" value="1"/>
</dbReference>
<feature type="modified residue" description="Phosphoserine" evidence="18">
    <location>
        <position position="113"/>
    </location>
</feature>
<evidence type="ECO:0000256" key="1">
    <source>
        <dbReference type="ARBA" id="ARBA00001936"/>
    </source>
</evidence>
<evidence type="ECO:0000256" key="2">
    <source>
        <dbReference type="ARBA" id="ARBA00007769"/>
    </source>
</evidence>
<feature type="binding site" evidence="15">
    <location>
        <position position="350"/>
    </location>
    <ligand>
        <name>NADP(+)</name>
        <dbReference type="ChEBI" id="CHEBI:58349"/>
    </ligand>
</feature>
<feature type="binding site" evidence="15">
    <location>
        <position position="393"/>
    </location>
    <ligand>
        <name>NADP(+)</name>
        <dbReference type="ChEBI" id="CHEBI:58349"/>
    </ligand>
</feature>
<evidence type="ECO:0000256" key="13">
    <source>
        <dbReference type="NCBIfam" id="TIGR00183"/>
    </source>
</evidence>